<protein>
    <submittedName>
        <fullName evidence="1">2-succinyl-5-enolpyruvyl-6-hydroxy-3-cyclohexene-1-carboxylate synthase</fullName>
        <ecNumber evidence="1">2.2.1.9</ecNumber>
    </submittedName>
</protein>
<dbReference type="STRING" id="1265819.PGRAN_13768"/>
<evidence type="ECO:0000313" key="1">
    <source>
        <dbReference type="EMBL" id="EUJ21974.1"/>
    </source>
</evidence>
<gene>
    <name evidence="1" type="ORF">PGRAN_13768</name>
</gene>
<keyword evidence="2" id="KW-1185">Reference proteome</keyword>
<name>W7B3T9_9LIST</name>
<reference evidence="1 2" key="1">
    <citation type="journal article" date="2014" name="Int. J. Syst. Evol. Microbiol.">
        <title>Listeria floridensis sp. nov., Listeria aquatica sp. nov., Listeria cornellensis sp. nov., Listeria riparia sp. nov. and Listeria grandensis sp. nov., from agricultural and natural environments.</title>
        <authorList>
            <person name="den Bakker H.C."/>
            <person name="Warchocki S."/>
            <person name="Wright E.M."/>
            <person name="Allred A.F."/>
            <person name="Ahlstrom C."/>
            <person name="Manuel C.S."/>
            <person name="Stasiewicz M.J."/>
            <person name="Burrell A."/>
            <person name="Roof S."/>
            <person name="Strawn L."/>
            <person name="Fortes E.D."/>
            <person name="Nightingale K.K."/>
            <person name="Kephart D."/>
            <person name="Wiedmann M."/>
        </authorList>
    </citation>
    <scope>NUCLEOTIDE SEQUENCE [LARGE SCALE GENOMIC DNA]</scope>
    <source>
        <strain evidence="2">FSL F6-971</strain>
    </source>
</reference>
<evidence type="ECO:0000313" key="2">
    <source>
        <dbReference type="Proteomes" id="UP000019253"/>
    </source>
</evidence>
<dbReference type="EC" id="2.2.1.9" evidence="1"/>
<dbReference type="EMBL" id="AODD01000025">
    <property type="protein sequence ID" value="EUJ21974.1"/>
    <property type="molecule type" value="Genomic_DNA"/>
</dbReference>
<sequence>MNDHRQVMTEYLAAFIEELVQAGVKEAVISLVRAQRRLLY</sequence>
<dbReference type="AlphaFoldDB" id="W7B3T9"/>
<dbReference type="PATRIC" id="fig|1265819.5.peg.2751"/>
<comment type="caution">
    <text evidence="1">The sequence shown here is derived from an EMBL/GenBank/DDBJ whole genome shotgun (WGS) entry which is preliminary data.</text>
</comment>
<keyword evidence="1" id="KW-0808">Transferase</keyword>
<accession>W7B3T9</accession>
<dbReference type="Proteomes" id="UP000019253">
    <property type="component" value="Unassembled WGS sequence"/>
</dbReference>
<proteinExistence type="predicted"/>
<organism evidence="1 2">
    <name type="scientific">Listeria grandensis FSL F6-0971</name>
    <dbReference type="NCBI Taxonomy" id="1265819"/>
    <lineage>
        <taxon>Bacteria</taxon>
        <taxon>Bacillati</taxon>
        <taxon>Bacillota</taxon>
        <taxon>Bacilli</taxon>
        <taxon>Bacillales</taxon>
        <taxon>Listeriaceae</taxon>
        <taxon>Listeria</taxon>
    </lineage>
</organism>
<dbReference type="GO" id="GO:0070204">
    <property type="term" value="F:2-succinyl-5-enolpyruvyl-6-hydroxy-3-cyclohexene-1-carboxylic-acid synthase activity"/>
    <property type="evidence" value="ECO:0007669"/>
    <property type="project" value="UniProtKB-EC"/>
</dbReference>